<name>A0A4R7D100_9SPHI</name>
<protein>
    <submittedName>
        <fullName evidence="1">Uncharacterized protein</fullName>
    </submittedName>
</protein>
<dbReference type="EMBL" id="SNZV01000005">
    <property type="protein sequence ID" value="TDS13175.1"/>
    <property type="molecule type" value="Genomic_DNA"/>
</dbReference>
<gene>
    <name evidence="1" type="ORF">B0I21_105309</name>
</gene>
<reference evidence="1 2" key="1">
    <citation type="submission" date="2019-03" db="EMBL/GenBank/DDBJ databases">
        <title>Genomic Encyclopedia of Type Strains, Phase III (KMG-III): the genomes of soil and plant-associated and newly described type strains.</title>
        <authorList>
            <person name="Whitman W."/>
        </authorList>
    </citation>
    <scope>NUCLEOTIDE SEQUENCE [LARGE SCALE GENOMIC DNA]</scope>
    <source>
        <strain evidence="1 2">CGMCC 1.12801</strain>
    </source>
</reference>
<proteinExistence type="predicted"/>
<evidence type="ECO:0000313" key="1">
    <source>
        <dbReference type="EMBL" id="TDS13175.1"/>
    </source>
</evidence>
<sequence length="33" mass="3466">MVALALSLHAHVNGEAKANASLFVPARFSNETV</sequence>
<organism evidence="1 2">
    <name type="scientific">Sphingobacterium paludis</name>
    <dbReference type="NCBI Taxonomy" id="1476465"/>
    <lineage>
        <taxon>Bacteria</taxon>
        <taxon>Pseudomonadati</taxon>
        <taxon>Bacteroidota</taxon>
        <taxon>Sphingobacteriia</taxon>
        <taxon>Sphingobacteriales</taxon>
        <taxon>Sphingobacteriaceae</taxon>
        <taxon>Sphingobacterium</taxon>
    </lineage>
</organism>
<comment type="caution">
    <text evidence="1">The sequence shown here is derived from an EMBL/GenBank/DDBJ whole genome shotgun (WGS) entry which is preliminary data.</text>
</comment>
<dbReference type="Proteomes" id="UP000294752">
    <property type="component" value="Unassembled WGS sequence"/>
</dbReference>
<accession>A0A4R7D100</accession>
<evidence type="ECO:0000313" key="2">
    <source>
        <dbReference type="Proteomes" id="UP000294752"/>
    </source>
</evidence>
<keyword evidence="2" id="KW-1185">Reference proteome</keyword>
<dbReference type="AlphaFoldDB" id="A0A4R7D100"/>